<dbReference type="InterPro" id="IPR049996">
    <property type="entry name" value="Slr7037-like"/>
</dbReference>
<evidence type="ECO:0000259" key="1">
    <source>
        <dbReference type="Pfam" id="PF12965"/>
    </source>
</evidence>
<sequence length="993" mass="112499">MYYQHKENSSLSARHRQEWLDSGVDPKLIELNVRSLDGFAAIESLIYALPHSERRNDGRIRDKWLKKYRHVEKGGWWCSGVDLLTFEEAEWGCFKPDFPRRGGKGKVIKYEHPPQADTELFALRVPQTIWDKIALRYGVKRYLSPLALRLQDRKQPVSFWEWIIRNPEIPILITEGAKKAGALLSAGFAAIALPGVFNGYRQRRDDGGQVVGLPRLIPQVDVLAKGERKFYFCFDQDEKPKTIENVNKAITKTGKLLANQGCALRVTRWELPAKGIDDVVATFGRNVLEQIVRNALRFESWQAQQYARLSYRPDVKLNQRYLDTPLPPSARLIALKSPKGTGKTEWLCQQAQEAIRNGQKVLVLTHRVQLGEALCQRFGIDYVTAMRSSQTQGVLGYGLCVDSLHPHSQARFDPEEWHDAVVIIDEAEQVFWHLLNSSTCQKERVAILRSLEALIQNVLSSEEGQVFLSDADLSDIALDFVRSLAGFPLKPYVIVNDWKPEEGWDVYTYETNKPRSLVAALVNDLHNGGVPLVCCSAQKMKSNWGTYNLECYLKKIFPNKKILRIDSETVSDPSHPACGCIDKLNEILPHYDIVLASPSIETGVSIDIQGHFTGVWGIAQGVQTADSVRQALARVREPIPRHLWAREQGFNGSRIGNGSTSIQSLLKSQHKLCRANIALLRESEFEDIDLGFQPDTLKTWAKRAVAINHSMSCYRQTIVDALQGEGHRIVSAKERREEEQQEIEEELKMTKDENYQQYCQTVAAAPNPDDRSLDLLQEKRSKTEGERLEERKGVLARRYPVEITPEVVERDGQGWYGNLQLHYYLTVGNLFLKVRDVKVLRSQLEQGEGAIWKPDFNAKALSAQVHALELLEIGQFLKEDATFTSHSLGQWGEQIKGIAWQVKAILGVTINQKDSPIAIAQLLLSKLGLKMPFLYKRGGRGKQQRVYGAAVPQDGREEIFERWFKRDEALAQAASQREIVVTHSNNKESIAEG</sequence>
<evidence type="ECO:0000313" key="3">
    <source>
        <dbReference type="Proteomes" id="UP000654482"/>
    </source>
</evidence>
<keyword evidence="3" id="KW-1185">Reference proteome</keyword>
<dbReference type="SUPFAM" id="SSF52540">
    <property type="entry name" value="P-loop containing nucleoside triphosphate hydrolases"/>
    <property type="match status" value="1"/>
</dbReference>
<organism evidence="2 3">
    <name type="scientific">Lusitaniella coriacea LEGE 07157</name>
    <dbReference type="NCBI Taxonomy" id="945747"/>
    <lineage>
        <taxon>Bacteria</taxon>
        <taxon>Bacillati</taxon>
        <taxon>Cyanobacteriota</taxon>
        <taxon>Cyanophyceae</taxon>
        <taxon>Spirulinales</taxon>
        <taxon>Lusitaniellaceae</taxon>
        <taxon>Lusitaniella</taxon>
    </lineage>
</organism>
<evidence type="ECO:0000313" key="2">
    <source>
        <dbReference type="EMBL" id="MBE9117204.1"/>
    </source>
</evidence>
<dbReference type="EMBL" id="JADEWZ010000022">
    <property type="protein sequence ID" value="MBE9117204.1"/>
    <property type="molecule type" value="Genomic_DNA"/>
</dbReference>
<proteinExistence type="predicted"/>
<dbReference type="InterPro" id="IPR034154">
    <property type="entry name" value="TOPRIM_DnaG/twinkle"/>
</dbReference>
<feature type="domain" description="DUF3854" evidence="1">
    <location>
        <begin position="159"/>
        <end position="285"/>
    </location>
</feature>
<dbReference type="PANTHER" id="PTHR34985:SF1">
    <property type="entry name" value="SLR0554 PROTEIN"/>
    <property type="match status" value="1"/>
</dbReference>
<gene>
    <name evidence="2" type="ORF">IQ249_14990</name>
</gene>
<comment type="caution">
    <text evidence="2">The sequence shown here is derived from an EMBL/GenBank/DDBJ whole genome shotgun (WGS) entry which is preliminary data.</text>
</comment>
<protein>
    <submittedName>
        <fullName evidence="2">DUF3854 domain-containing protein</fullName>
    </submittedName>
</protein>
<name>A0A8J7DXJ9_9CYAN</name>
<reference evidence="2" key="1">
    <citation type="submission" date="2020-10" db="EMBL/GenBank/DDBJ databases">
        <authorList>
            <person name="Castelo-Branco R."/>
            <person name="Eusebio N."/>
            <person name="Adriana R."/>
            <person name="Vieira A."/>
            <person name="Brugerolle De Fraissinette N."/>
            <person name="Rezende De Castro R."/>
            <person name="Schneider M.P."/>
            <person name="Vasconcelos V."/>
            <person name="Leao P.N."/>
        </authorList>
    </citation>
    <scope>NUCLEOTIDE SEQUENCE</scope>
    <source>
        <strain evidence="2">LEGE 07157</strain>
    </source>
</reference>
<dbReference type="AlphaFoldDB" id="A0A8J7DXJ9"/>
<dbReference type="Pfam" id="PF12965">
    <property type="entry name" value="DUF3854"/>
    <property type="match status" value="1"/>
</dbReference>
<dbReference type="Proteomes" id="UP000654482">
    <property type="component" value="Unassembled WGS sequence"/>
</dbReference>
<dbReference type="InterPro" id="IPR027417">
    <property type="entry name" value="P-loop_NTPase"/>
</dbReference>
<dbReference type="PANTHER" id="PTHR34985">
    <property type="entry name" value="SLR0554 PROTEIN"/>
    <property type="match status" value="1"/>
</dbReference>
<dbReference type="CDD" id="cd01029">
    <property type="entry name" value="TOPRIM_primases"/>
    <property type="match status" value="1"/>
</dbReference>
<accession>A0A8J7DXJ9</accession>
<dbReference type="NCBIfam" id="NF042913">
    <property type="entry name" value="CyRepA1"/>
    <property type="match status" value="1"/>
</dbReference>
<dbReference type="InterPro" id="IPR024385">
    <property type="entry name" value="DUF3854"/>
</dbReference>
<dbReference type="RefSeq" id="WP_194030296.1">
    <property type="nucleotide sequence ID" value="NZ_JADEWZ010000022.1"/>
</dbReference>